<evidence type="ECO:0000256" key="4">
    <source>
        <dbReference type="ARBA" id="ARBA00022729"/>
    </source>
</evidence>
<dbReference type="GO" id="GO:0005576">
    <property type="term" value="C:extracellular region"/>
    <property type="evidence" value="ECO:0007669"/>
    <property type="project" value="UniProtKB-SubCell"/>
</dbReference>
<feature type="compositionally biased region" description="Low complexity" evidence="8">
    <location>
        <begin position="114"/>
        <end position="128"/>
    </location>
</feature>
<dbReference type="InterPro" id="IPR001434">
    <property type="entry name" value="OmcB-like_DUF11"/>
</dbReference>
<dbReference type="InterPro" id="IPR033764">
    <property type="entry name" value="Sdr_B"/>
</dbReference>
<dbReference type="PRINTS" id="PR01021">
    <property type="entry name" value="OMPADOMAIN"/>
</dbReference>
<reference evidence="10 11" key="1">
    <citation type="submission" date="2019-07" db="EMBL/GenBank/DDBJ databases">
        <title>Genomic Encyclopedia of Archaeal and Bacterial Type Strains, Phase II (KMG-II): from individual species to whole genera.</title>
        <authorList>
            <person name="Goeker M."/>
        </authorList>
    </citation>
    <scope>NUCLEOTIDE SEQUENCE [LARGE SCALE GENOMIC DNA]</scope>
    <source>
        <strain evidence="10 11">DSM 21935</strain>
    </source>
</reference>
<dbReference type="SUPFAM" id="SSF49373">
    <property type="entry name" value="Invasin/intimin cell-adhesion fragments"/>
    <property type="match status" value="1"/>
</dbReference>
<dbReference type="SUPFAM" id="SSF103088">
    <property type="entry name" value="OmpA-like"/>
    <property type="match status" value="1"/>
</dbReference>
<dbReference type="GO" id="GO:0009279">
    <property type="term" value="C:cell outer membrane"/>
    <property type="evidence" value="ECO:0007669"/>
    <property type="project" value="UniProtKB-SubCell"/>
</dbReference>
<evidence type="ECO:0000313" key="11">
    <source>
        <dbReference type="Proteomes" id="UP000324595"/>
    </source>
</evidence>
<dbReference type="InterPro" id="IPR006665">
    <property type="entry name" value="OmpA-like"/>
</dbReference>
<feature type="compositionally biased region" description="Polar residues" evidence="8">
    <location>
        <begin position="896"/>
        <end position="912"/>
    </location>
</feature>
<keyword evidence="3" id="KW-0964">Secreted</keyword>
<evidence type="ECO:0000256" key="7">
    <source>
        <dbReference type="PROSITE-ProRule" id="PRU00473"/>
    </source>
</evidence>
<evidence type="ECO:0000256" key="2">
    <source>
        <dbReference type="ARBA" id="ARBA00004613"/>
    </source>
</evidence>
<dbReference type="Pfam" id="PF17210">
    <property type="entry name" value="SdrD_B"/>
    <property type="match status" value="1"/>
</dbReference>
<dbReference type="PROSITE" id="PS51123">
    <property type="entry name" value="OMPA_2"/>
    <property type="match status" value="1"/>
</dbReference>
<dbReference type="InterPro" id="IPR006664">
    <property type="entry name" value="OMP_bac"/>
</dbReference>
<feature type="region of interest" description="Disordered" evidence="8">
    <location>
        <begin position="841"/>
        <end position="912"/>
    </location>
</feature>
<dbReference type="PANTHER" id="PTHR30329:SF21">
    <property type="entry name" value="LIPOPROTEIN YIAD-RELATED"/>
    <property type="match status" value="1"/>
</dbReference>
<sequence>MVVALAASTAVAQQSPAPNTHIKNKASGYFTIPGNTDTVRVSSNELTTIVNKKESVVIGPDHNVVERRGQLRTFTHTLSNTGNTASTITVTVSNGNNDDFDFANLSIKPQSTNQPQPKAASSAAPQTPVSSSTVTINPSDTVSFKVSTIVNNSAKAGDMGKIIIQAQTQQNQVLSQTTNTIQVLQGPTISIQKQAIQQNPEPGKILTYRITGGNNGDQVAKKLLISVDGNSQNKVVVRDQIPANSTFQQIVDADGGQPLYHLIGEPEFTYTTQRPTDLSKVDEFAIAFDALQPGEQLDIQFDVSVNDNAAGVLENTAQLNYNDPINSNNKNNSAQTNTVQTSLPQKQAKLNYYIDNSYSDTSYATQLGDNLHLQASAAGCNANFATQDTSEITLTSKKTTDTETFDAIETSNNSGYFRIIPNVPTRDASNNPVNQDNGIFETLSNDVITATMPQCNNQKSTTANIVVDPHGVVFNSQTGEPVSGAEVTLIDVTGNGNGGNPGAPADVFNKTGNNEINSTQTTSENGQFRFPYVKSSTYRIEISPPAGYQFPSQLSASELPSDKTVREETSFGKEFVFSQPGAITFDTPLDPSTDGTLFIEKTASTENAEIGDFVNYEITVANNASSVVRDVRVEDMLPFGFRYEKGTTLRDGSPIADPDGDQGPSLTFNIGDIPANGSVTLSYRALLGTGAMKGDGKNTAVAVSDRSIQIQSNQAQHTIDVRGGVFTDKGYIIGKVFADCNENGVQDPGELGVPGVRLYLENGSFVVTDSNGQYTFYGINPNKHILKLDNYSLPEGSKLGVLDNRHAGDPSSRFVDLKKGQMHRADFSVCDCDEQTHKRIKQRQKKYSSSANSEIGSSVSKKIRVEDNRNRSNRKRAKASGVVGNTKTPELKNSDESTTPKTNIKSDTTAADSTVKKQLTLEEAMIQEEAELGFIGLQNGDTLRTAQRRIWVKSKMGASLSLAVNGDTLRNDRISKKSSLSQTNLQAQEYIGVKLSPGKNTLTLTETDPFGNPRGKKEITLFAPGKVKQIDLDVPVNDVSADGTSAAIVQVQLLDKTGIPVSSRVPVTLDVSAGQWKVKDRNPTEPGTQTYIENGSQRLKLQSPTAPQDVKVRVAIGALEETTTVSFLPDLRPLIAAGIIEGSIRLNDGASIVPAHSADGFERELKSLSYKTGNATADARAAFFLKGKIKGNMLLTAAFDSEKDDDELFRDIQPDEFYPVYGESSVKGYDAQSTSRLYVRVERKKTYALYGDFETQKRDPAKSLGEYNRTQTGLKVHYEKDWGKINVFGSQASSLQRIEEFRGRGISGPYELQSDNILVNSERVELITRDRNQPSVVIDRKKLTRFRDYVIEPFTGNIIFNAPVRSADEELNPIYIRVTYEVQDGGKDYWIGGADGQFNITDSFTMGGSFVEDRNPENNYRLKSVNSTVEFGENTRLIGEIAESTTEQDGDGRGGRLELQHRSNKIDGRLFAGQTNEDFVNRSSQLGQARTEVGARGSIELTNSTNLKTELLYSSNDTLNTNTTGGLVNVQRQFTPDIRGELGVRYSDQNQPQGQDITNKNIRSKLTVGVPKVDGATVFGEYEQDVTEWDRRLIAMGGNYSFKNRGKIYARHEFVSSALGQYNLDGSQRRQNTVVGLDASYMQNGRVYSEYRVNDTFDGRSAQAAIGLRNRFEVREGLGITASLERIYSLSGNAGNEGTSISTAVDYTTNPLWKATARAEARFSNNANSYLNTLGYGRKISPNWTFLGKNIFNLQTSSNAGTANRIQQRLRFGFAYRQADQNRWDGLGRYELKYEQNGQYGGDFNRLVHIFSTNVNFNPNADWTHSARFSAKKVSESSAQFDSNSLTMLMSGRTMYDITRKLDGGVNASFMTDAGFGSKDYGAGFEVGYVVKRNLRLAVGFNVFGFNDRDLAASNYTRKGVYLGFSYKFDERLFRGLTPDASKRQKKLYDTCNKCNSPEQVQEVMQLPEPEVEMPGIQPIEFEAPEFKVNKHKPLTTLPKDIHFASDADTLSNASKEMLQLVANFLNKQEEFTLEIIGHTDSRASYQYNLGLSKRRAESVQEYLVSLGVNKNSVEFEGLSEWQSETSKESDMIDRAMNRRVELNFEIPNANVRFIPQLNDLQISSDTGTDIAKLDYLFNTEITAVPDRIHFKDDTLSAASKYLLQRIHLALSYYPETSVTFMMNNNQTEQHKQQLKSFLQQAGTDMNRVDIQLDTGGTNRQSEEMVVVKYSGESRLSPISQDHNIGLEQDQSVKPILSKLFKLLSKREDHLLISSSNQ</sequence>
<dbReference type="InterPro" id="IPR047589">
    <property type="entry name" value="DUF11_rpt"/>
</dbReference>
<dbReference type="InterPro" id="IPR008969">
    <property type="entry name" value="CarboxyPept-like_regulatory"/>
</dbReference>
<dbReference type="NCBIfam" id="TIGR01451">
    <property type="entry name" value="B_ant_repeat"/>
    <property type="match status" value="1"/>
</dbReference>
<dbReference type="Pfam" id="PF01345">
    <property type="entry name" value="DUF11"/>
    <property type="match status" value="2"/>
</dbReference>
<dbReference type="Gene3D" id="2.60.40.10">
    <property type="entry name" value="Immunoglobulins"/>
    <property type="match status" value="3"/>
</dbReference>
<dbReference type="SUPFAM" id="SSF49464">
    <property type="entry name" value="Carboxypeptidase regulatory domain-like"/>
    <property type="match status" value="1"/>
</dbReference>
<evidence type="ECO:0000256" key="6">
    <source>
        <dbReference type="ARBA" id="ARBA00023237"/>
    </source>
</evidence>
<feature type="region of interest" description="Disordered" evidence="8">
    <location>
        <begin position="108"/>
        <end position="134"/>
    </location>
</feature>
<evidence type="ECO:0000256" key="3">
    <source>
        <dbReference type="ARBA" id="ARBA00022525"/>
    </source>
</evidence>
<gene>
    <name evidence="10" type="ORF">LX73_1542</name>
</gene>
<dbReference type="EMBL" id="VNHY01000002">
    <property type="protein sequence ID" value="TYP93829.1"/>
    <property type="molecule type" value="Genomic_DNA"/>
</dbReference>
<evidence type="ECO:0000256" key="1">
    <source>
        <dbReference type="ARBA" id="ARBA00004442"/>
    </source>
</evidence>
<dbReference type="Proteomes" id="UP000324595">
    <property type="component" value="Unassembled WGS sequence"/>
</dbReference>
<name>A0A5D3YNU9_9BACT</name>
<comment type="subcellular location">
    <subcellularLocation>
        <location evidence="1">Cell outer membrane</location>
    </subcellularLocation>
    <subcellularLocation>
        <location evidence="2">Secreted</location>
    </subcellularLocation>
</comment>
<keyword evidence="6" id="KW-0998">Cell outer membrane</keyword>
<dbReference type="SUPFAM" id="SSF117074">
    <property type="entry name" value="Hypothetical protein PA1324"/>
    <property type="match status" value="1"/>
</dbReference>
<dbReference type="Gene3D" id="2.60.40.740">
    <property type="match status" value="1"/>
</dbReference>
<feature type="domain" description="OmpA-like" evidence="9">
    <location>
        <begin position="1991"/>
        <end position="2109"/>
    </location>
</feature>
<dbReference type="InterPro" id="IPR050330">
    <property type="entry name" value="Bact_OuterMem_StrucFunc"/>
</dbReference>
<comment type="caution">
    <text evidence="10">The sequence shown here is derived from an EMBL/GenBank/DDBJ whole genome shotgun (WGS) entry which is preliminary data.</text>
</comment>
<dbReference type="InterPro" id="IPR036737">
    <property type="entry name" value="OmpA-like_sf"/>
</dbReference>
<feature type="compositionally biased region" description="Polar residues" evidence="8">
    <location>
        <begin position="847"/>
        <end position="860"/>
    </location>
</feature>
<dbReference type="InterPro" id="IPR008964">
    <property type="entry name" value="Invasin/intimin_cell_adhesion"/>
</dbReference>
<evidence type="ECO:0000256" key="8">
    <source>
        <dbReference type="SAM" id="MobiDB-lite"/>
    </source>
</evidence>
<accession>A0A5D3YNU9</accession>
<dbReference type="CDD" id="cd07185">
    <property type="entry name" value="OmpA_C-like"/>
    <property type="match status" value="1"/>
</dbReference>
<keyword evidence="4" id="KW-0732">Signal</keyword>
<evidence type="ECO:0000313" key="10">
    <source>
        <dbReference type="EMBL" id="TYP93829.1"/>
    </source>
</evidence>
<dbReference type="Pfam" id="PF00691">
    <property type="entry name" value="OmpA"/>
    <property type="match status" value="1"/>
</dbReference>
<dbReference type="Gene3D" id="3.30.1330.60">
    <property type="entry name" value="OmpA-like domain"/>
    <property type="match status" value="1"/>
</dbReference>
<proteinExistence type="predicted"/>
<organism evidence="10 11">
    <name type="scientific">Fodinibius salinus</name>
    <dbReference type="NCBI Taxonomy" id="860790"/>
    <lineage>
        <taxon>Bacteria</taxon>
        <taxon>Pseudomonadati</taxon>
        <taxon>Balneolota</taxon>
        <taxon>Balneolia</taxon>
        <taxon>Balneolales</taxon>
        <taxon>Balneolaceae</taxon>
        <taxon>Fodinibius</taxon>
    </lineage>
</organism>
<evidence type="ECO:0000259" key="9">
    <source>
        <dbReference type="PROSITE" id="PS51123"/>
    </source>
</evidence>
<dbReference type="PANTHER" id="PTHR30329">
    <property type="entry name" value="STATOR ELEMENT OF FLAGELLAR MOTOR COMPLEX"/>
    <property type="match status" value="1"/>
</dbReference>
<dbReference type="InterPro" id="IPR013783">
    <property type="entry name" value="Ig-like_fold"/>
</dbReference>
<protein>
    <submittedName>
        <fullName evidence="10">Conserved repeat domain-containing protein</fullName>
    </submittedName>
</protein>
<evidence type="ECO:0000256" key="5">
    <source>
        <dbReference type="ARBA" id="ARBA00023136"/>
    </source>
</evidence>
<keyword evidence="11" id="KW-1185">Reference proteome</keyword>
<keyword evidence="5 7" id="KW-0472">Membrane</keyword>